<evidence type="ECO:0008006" key="3">
    <source>
        <dbReference type="Google" id="ProtNLM"/>
    </source>
</evidence>
<keyword evidence="2" id="KW-1185">Reference proteome</keyword>
<dbReference type="InterPro" id="IPR006521">
    <property type="entry name" value="Tail_protein_I"/>
</dbReference>
<reference evidence="1 2" key="1">
    <citation type="journal article" date="2021" name="Int. J. Syst. Evol. Microbiol.">
        <title>Reticulibacter mediterranei gen. nov., sp. nov., within the new family Reticulibacteraceae fam. nov., and Ktedonospora formicarum gen. nov., sp. nov., Ktedonobacter robiniae sp. nov., Dictyobacter formicarum sp. nov. and Dictyobacter arantiisoli sp. nov., belonging to the class Ktedonobacteria.</title>
        <authorList>
            <person name="Yabe S."/>
            <person name="Zheng Y."/>
            <person name="Wang C.M."/>
            <person name="Sakai Y."/>
            <person name="Abe K."/>
            <person name="Yokota A."/>
            <person name="Donadio S."/>
            <person name="Cavaletti L."/>
            <person name="Monciardini P."/>
        </authorList>
    </citation>
    <scope>NUCLEOTIDE SEQUENCE [LARGE SCALE GENOMIC DNA]</scope>
    <source>
        <strain evidence="1 2">SOSP1-9</strain>
    </source>
</reference>
<dbReference type="InterPro" id="IPR011748">
    <property type="entry name" value="Unchr_phage_tail-like"/>
</dbReference>
<dbReference type="NCBIfam" id="TIGR02242">
    <property type="entry name" value="tail_TIGR02242"/>
    <property type="match status" value="1"/>
</dbReference>
<sequence length="809" mass="91039">MLENETLSNLWHNVTYTPLEWDHTSSSLRLAREVPLFRQFSNETPQPLALNTRRGAAQDLAGNWYWIDQDESGIRCLPNGATASFQFWTSAEHNEERIASNQATFMSCQPPQPASLLLRSLAITAQRYLVVGNVTGHGLLIFDLQSGNPPFPLRWPDTTEFTPWDLAATPEGGVLVLDRDHQMYWILDEHFRLLADAISPQMSSFQAVDPGSRVAYIAPLYGGYALTGGPRVPVSIEPGPHGHTLILDADISLGYSVIYEYQGAEQVAMYSLQDAVVAQDPALGEGIAARFSVLGHDFAYIESDVNMLSSGGQIRERGCDCQSAISLSDIRHILYVADQGGKQAFAFVLDRTDTKLIDQGDFLPLRSWNGKAIVASNGQVYYDFAERWVPIHTYTECHYAGLAILTTPLHFATDTATSGEPFDSTIPGCTWHRLFLDAQIPQGTSIRVRARAADDPVLLLQAGWNQQPDPYLRSGGAELPYYDPWSDMQPVAERTGTWELLFQEIYGRYLQIELTLQGTGRSTPAIRALRAWYPRFSYLDHYMPAVYRENPVSASFLEHWLANFEGIYTNLEDKIEQAAVLFDPRTTPSDTLDWLAGWFDLVLDPLWSEQRRRFLVQHVDKLYRWRGTVPGVEIAVRLYLDERIDESLFDFAGPNRGNVRIVEHFLARDVGNLVASFSEERRQPSAPLTAEVVQEYAHRFSLFLPHNLHEEQLALVRRIVALEKPAHTKFELEPYGDLFRIGKVRLGVDTYLGESLRFTPLQLGSAYLGDNYLAIPSSFDLIERLVLLQKDQNSGPVSNPNAGTIERVP</sequence>
<name>A0ABQ3VN14_9CHLR</name>
<comment type="caution">
    <text evidence="1">The sequence shown here is derived from an EMBL/GenBank/DDBJ whole genome shotgun (WGS) entry which is preliminary data.</text>
</comment>
<evidence type="ECO:0000313" key="1">
    <source>
        <dbReference type="EMBL" id="GHO87620.1"/>
    </source>
</evidence>
<dbReference type="EMBL" id="BNJJ01000018">
    <property type="protein sequence ID" value="GHO87620.1"/>
    <property type="molecule type" value="Genomic_DNA"/>
</dbReference>
<accession>A0ABQ3VN14</accession>
<proteinExistence type="predicted"/>
<gene>
    <name evidence="1" type="ORF">KSZ_56260</name>
</gene>
<dbReference type="RefSeq" id="WP_201365161.1">
    <property type="nucleotide sequence ID" value="NZ_BNJJ01000018.1"/>
</dbReference>
<dbReference type="Proteomes" id="UP000635565">
    <property type="component" value="Unassembled WGS sequence"/>
</dbReference>
<dbReference type="SUPFAM" id="SSF63829">
    <property type="entry name" value="Calcium-dependent phosphotriesterase"/>
    <property type="match status" value="1"/>
</dbReference>
<protein>
    <recommendedName>
        <fullName evidence="3">Phage tail protein</fullName>
    </recommendedName>
</protein>
<evidence type="ECO:0000313" key="2">
    <source>
        <dbReference type="Proteomes" id="UP000635565"/>
    </source>
</evidence>
<organism evidence="1 2">
    <name type="scientific">Dictyobacter formicarum</name>
    <dbReference type="NCBI Taxonomy" id="2778368"/>
    <lineage>
        <taxon>Bacteria</taxon>
        <taxon>Bacillati</taxon>
        <taxon>Chloroflexota</taxon>
        <taxon>Ktedonobacteria</taxon>
        <taxon>Ktedonobacterales</taxon>
        <taxon>Dictyobacteraceae</taxon>
        <taxon>Dictyobacter</taxon>
    </lineage>
</organism>
<dbReference type="Pfam" id="PF09684">
    <property type="entry name" value="Tail_P2_I"/>
    <property type="match status" value="1"/>
</dbReference>